<keyword evidence="1" id="KW-0472">Membrane</keyword>
<keyword evidence="1" id="KW-0812">Transmembrane</keyword>
<dbReference type="RefSeq" id="WP_200392828.1">
    <property type="nucleotide sequence ID" value="NZ_JAENIO010000051.1"/>
</dbReference>
<protein>
    <recommendedName>
        <fullName evidence="4">Biopolymer transporter ExbD</fullName>
    </recommendedName>
</protein>
<keyword evidence="1" id="KW-1133">Transmembrane helix</keyword>
<feature type="transmembrane region" description="Helical" evidence="1">
    <location>
        <begin position="15"/>
        <end position="38"/>
    </location>
</feature>
<gene>
    <name evidence="2" type="ORF">JIN78_15090</name>
</gene>
<evidence type="ECO:0008006" key="4">
    <source>
        <dbReference type="Google" id="ProtNLM"/>
    </source>
</evidence>
<accession>A0A934RTZ9</accession>
<keyword evidence="3" id="KW-1185">Reference proteome</keyword>
<dbReference type="Proteomes" id="UP000604083">
    <property type="component" value="Unassembled WGS sequence"/>
</dbReference>
<evidence type="ECO:0000313" key="3">
    <source>
        <dbReference type="Proteomes" id="UP000604083"/>
    </source>
</evidence>
<evidence type="ECO:0000256" key="1">
    <source>
        <dbReference type="SAM" id="Phobius"/>
    </source>
</evidence>
<dbReference type="AlphaFoldDB" id="A0A934RTZ9"/>
<comment type="caution">
    <text evidence="2">The sequence shown here is derived from an EMBL/GenBank/DDBJ whole genome shotgun (WGS) entry which is preliminary data.</text>
</comment>
<name>A0A934RTZ9_9BACT</name>
<organism evidence="2 3">
    <name type="scientific">Roseibacillus ishigakijimensis</name>
    <dbReference type="NCBI Taxonomy" id="454146"/>
    <lineage>
        <taxon>Bacteria</taxon>
        <taxon>Pseudomonadati</taxon>
        <taxon>Verrucomicrobiota</taxon>
        <taxon>Verrucomicrobiia</taxon>
        <taxon>Verrucomicrobiales</taxon>
        <taxon>Verrucomicrobiaceae</taxon>
        <taxon>Roseibacillus</taxon>
    </lineage>
</organism>
<reference evidence="2" key="1">
    <citation type="submission" date="2021-01" db="EMBL/GenBank/DDBJ databases">
        <title>Modified the classification status of verrucomicrobia.</title>
        <authorList>
            <person name="Feng X."/>
        </authorList>
    </citation>
    <scope>NUCLEOTIDE SEQUENCE</scope>
    <source>
        <strain evidence="2">KCTC 12986</strain>
    </source>
</reference>
<sequence>MVNVSLTLDEKPGPLHALAALDIVVLVMLLGFVAGTLVHQAGVVVELPRSDSRFAVPEESLVLTVKGVIEPSFYVGAKRISRAELPGYLERRRDEEGLRMVLIRADRRLPATFASQLSELILKEDLECAWVGEPALDGGRELFPSEEGGQ</sequence>
<evidence type="ECO:0000313" key="2">
    <source>
        <dbReference type="EMBL" id="MBK1835393.1"/>
    </source>
</evidence>
<dbReference type="EMBL" id="JAENIO010000051">
    <property type="protein sequence ID" value="MBK1835393.1"/>
    <property type="molecule type" value="Genomic_DNA"/>
</dbReference>
<proteinExistence type="predicted"/>